<evidence type="ECO:0000256" key="11">
    <source>
        <dbReference type="RuleBase" id="RU365024"/>
    </source>
</evidence>
<dbReference type="STRING" id="7167.A0A182FAH0"/>
<dbReference type="GO" id="GO:0005739">
    <property type="term" value="C:mitochondrion"/>
    <property type="evidence" value="ECO:0007669"/>
    <property type="project" value="UniProtKB-SubCell"/>
</dbReference>
<comment type="subcellular location">
    <subcellularLocation>
        <location evidence="11">Mitochondrion</location>
    </subcellularLocation>
</comment>
<keyword evidence="4 11" id="KW-0444">Lipid biosynthesis</keyword>
<dbReference type="AlphaFoldDB" id="A0A182FAH0"/>
<dbReference type="Proteomes" id="UP000069272">
    <property type="component" value="Chromosome 2R"/>
</dbReference>
<evidence type="ECO:0000256" key="8">
    <source>
        <dbReference type="ARBA" id="ARBA00023209"/>
    </source>
</evidence>
<dbReference type="PROSITE" id="PS50035">
    <property type="entry name" value="PLD"/>
    <property type="match status" value="1"/>
</dbReference>
<dbReference type="Gene3D" id="3.30.870.10">
    <property type="entry name" value="Endonuclease Chain A"/>
    <property type="match status" value="2"/>
</dbReference>
<dbReference type="PANTHER" id="PTHR12586">
    <property type="entry name" value="CDP-DIACYLGLYCEROL--SERINE O-PHOSPHATIDYLTRANSFERASE"/>
    <property type="match status" value="1"/>
</dbReference>
<dbReference type="InterPro" id="IPR016270">
    <property type="entry name" value="PGS1"/>
</dbReference>
<evidence type="ECO:0000256" key="12">
    <source>
        <dbReference type="SAM" id="MobiDB-lite"/>
    </source>
</evidence>
<keyword evidence="5 11" id="KW-0808">Transferase</keyword>
<dbReference type="VEuPathDB" id="VectorBase:AALB003499"/>
<sequence>MSVIDFILSWQIILQPFFKMIRRLFSTLITDCPPPGDFLPSPIHPGNSSSSSNNNSSNHNHQSASGGGGGGPADPVLPSAFQPASSLQSLAWLHTTSPCFPVSGDRIEVIREPTAFYNTLLEKCTTARRRIMLASLYLGTGSLETRLVHAIHENLQRNDRLRVSVLLDFTRGTRGVSNSKTTLMPLVEETDHFRLSLYHTPVLRGMTKRLAPPRWNELLGIQHMKLYLIDDTVILSGANLSNDYFTNRQDRYVMIEDRRLADFYAQFLDKVQEFSLTVGRDGGTKLHDTWTMLPYKCTQYEFATEARERIRTFFRGVMAEQRNLLQQQQQQQHDGGADTWIFPLIEMGQLGIHHDSLATKQLLSGCLPGSRLRLATGYFNLTETYMRTLTNDCQAQCNILMAHPNANGFLGAKGPAGGIPAAYSLLARKFLESLRSSGQSHRVELFEYERPGWTYHAKGLWYYLPDSTLPNVTLIGSSNFGERSVHRDLEAQICLVTTNDGLQRKLEAEYENLLQHATTAETDLVNRPVPRWVRAVVGLFRNFF</sequence>
<evidence type="ECO:0000313" key="14">
    <source>
        <dbReference type="Proteomes" id="UP000069272"/>
    </source>
</evidence>
<evidence type="ECO:0000256" key="9">
    <source>
        <dbReference type="ARBA" id="ARBA00023264"/>
    </source>
</evidence>
<reference evidence="13" key="2">
    <citation type="submission" date="2022-08" db="UniProtKB">
        <authorList>
            <consortium name="EnsemblMetazoa"/>
        </authorList>
    </citation>
    <scope>IDENTIFICATION</scope>
    <source>
        <strain evidence="13">STECLA/ALBI9_A</strain>
    </source>
</reference>
<comment type="catalytic activity">
    <reaction evidence="10 11">
        <text>a CDP-1,2-diacyl-sn-glycerol + sn-glycerol 3-phosphate = a 1,2-diacyl-sn-glycero-3-phospho-(1'-sn-glycero-3'-phosphate) + CMP + H(+)</text>
        <dbReference type="Rhea" id="RHEA:12593"/>
        <dbReference type="ChEBI" id="CHEBI:15378"/>
        <dbReference type="ChEBI" id="CHEBI:57597"/>
        <dbReference type="ChEBI" id="CHEBI:58332"/>
        <dbReference type="ChEBI" id="CHEBI:60110"/>
        <dbReference type="ChEBI" id="CHEBI:60377"/>
        <dbReference type="EC" id="2.7.8.5"/>
    </reaction>
</comment>
<dbReference type="CDD" id="cd09135">
    <property type="entry name" value="PLDc_PGS1_euk_1"/>
    <property type="match status" value="1"/>
</dbReference>
<evidence type="ECO:0000256" key="1">
    <source>
        <dbReference type="ARBA" id="ARBA00003537"/>
    </source>
</evidence>
<accession>A0A182FAH0</accession>
<evidence type="ECO:0000256" key="3">
    <source>
        <dbReference type="ARBA" id="ARBA00010682"/>
    </source>
</evidence>
<reference evidence="13 14" key="1">
    <citation type="journal article" date="2017" name="G3 (Bethesda)">
        <title>The Physical Genome Mapping of Anopheles albimanus Corrected Scaffold Misassemblies and Identified Interarm Rearrangements in Genus Anopheles.</title>
        <authorList>
            <person name="Artemov G.N."/>
            <person name="Peery A.N."/>
            <person name="Jiang X."/>
            <person name="Tu Z."/>
            <person name="Stegniy V.N."/>
            <person name="Sharakhova M.V."/>
            <person name="Sharakhov I.V."/>
        </authorList>
    </citation>
    <scope>NUCLEOTIDE SEQUENCE [LARGE SCALE GENOMIC DNA]</scope>
    <source>
        <strain evidence="13 14">ALBI9_A</strain>
    </source>
</reference>
<keyword evidence="11" id="KW-0067">ATP-binding</keyword>
<keyword evidence="6" id="KW-0677">Repeat</keyword>
<keyword evidence="11" id="KW-0547">Nucleotide-binding</keyword>
<dbReference type="GO" id="GO:0005524">
    <property type="term" value="F:ATP binding"/>
    <property type="evidence" value="ECO:0007669"/>
    <property type="project" value="UniProtKB-KW"/>
</dbReference>
<dbReference type="GO" id="GO:0032049">
    <property type="term" value="P:cardiolipin biosynthetic process"/>
    <property type="evidence" value="ECO:0007669"/>
    <property type="project" value="InterPro"/>
</dbReference>
<keyword evidence="8 11" id="KW-0594">Phospholipid biosynthesis</keyword>
<organism evidence="13 14">
    <name type="scientific">Anopheles albimanus</name>
    <name type="common">New world malaria mosquito</name>
    <dbReference type="NCBI Taxonomy" id="7167"/>
    <lineage>
        <taxon>Eukaryota</taxon>
        <taxon>Metazoa</taxon>
        <taxon>Ecdysozoa</taxon>
        <taxon>Arthropoda</taxon>
        <taxon>Hexapoda</taxon>
        <taxon>Insecta</taxon>
        <taxon>Pterygota</taxon>
        <taxon>Neoptera</taxon>
        <taxon>Endopterygota</taxon>
        <taxon>Diptera</taxon>
        <taxon>Nematocera</taxon>
        <taxon>Culicoidea</taxon>
        <taxon>Culicidae</taxon>
        <taxon>Anophelinae</taxon>
        <taxon>Anopheles</taxon>
    </lineage>
</organism>
<dbReference type="PANTHER" id="PTHR12586:SF1">
    <property type="entry name" value="CDP-DIACYLGLYCEROL--GLYCEROL-3-PHOSPHATE 3-PHOSPHATIDYLTRANSFERASE, MITOCHONDRIAL"/>
    <property type="match status" value="1"/>
</dbReference>
<feature type="region of interest" description="Disordered" evidence="12">
    <location>
        <begin position="39"/>
        <end position="78"/>
    </location>
</feature>
<dbReference type="CDD" id="cd09137">
    <property type="entry name" value="PLDc_PGS1_euk_2"/>
    <property type="match status" value="1"/>
</dbReference>
<comment type="function">
    <text evidence="1 11">Functions in the biosynthesis of the anionic phospholipids phosphatidylglycerol and cardiolipin.</text>
</comment>
<proteinExistence type="inferred from homology"/>
<protein>
    <recommendedName>
        <fullName evidence="11">CDP-diacylglycerol--glycerol-3-phosphate 3-phosphatidyltransferase</fullName>
        <ecNumber evidence="11">2.7.8.5</ecNumber>
    </recommendedName>
</protein>
<evidence type="ECO:0000256" key="6">
    <source>
        <dbReference type="ARBA" id="ARBA00022737"/>
    </source>
</evidence>
<dbReference type="EnsemblMetazoa" id="AALB003499-RA">
    <property type="protein sequence ID" value="AALB003499-PA"/>
    <property type="gene ID" value="AALB003499"/>
</dbReference>
<dbReference type="SMART" id="SM00155">
    <property type="entry name" value="PLDc"/>
    <property type="match status" value="2"/>
</dbReference>
<evidence type="ECO:0000256" key="10">
    <source>
        <dbReference type="ARBA" id="ARBA00048586"/>
    </source>
</evidence>
<evidence type="ECO:0000256" key="4">
    <source>
        <dbReference type="ARBA" id="ARBA00022516"/>
    </source>
</evidence>
<dbReference type="VEuPathDB" id="VectorBase:AALB20_028880"/>
<comment type="pathway">
    <text evidence="2 11">Phospholipid metabolism; phosphatidylglycerol biosynthesis; phosphatidylglycerol from CDP-diacylglycerol: step 1/2.</text>
</comment>
<evidence type="ECO:0000256" key="5">
    <source>
        <dbReference type="ARBA" id="ARBA00022679"/>
    </source>
</evidence>
<evidence type="ECO:0000313" key="13">
    <source>
        <dbReference type="EnsemblMetazoa" id="AALB003499-PA"/>
    </source>
</evidence>
<dbReference type="Pfam" id="PF13091">
    <property type="entry name" value="PLDc_2"/>
    <property type="match status" value="1"/>
</dbReference>
<keyword evidence="11" id="KW-0496">Mitochondrion</keyword>
<dbReference type="SUPFAM" id="SSF56024">
    <property type="entry name" value="Phospholipase D/nuclease"/>
    <property type="match status" value="2"/>
</dbReference>
<dbReference type="GO" id="GO:0008444">
    <property type="term" value="F:CDP-diacylglycerol-glycerol-3-phosphate 3-phosphatidyltransferase activity"/>
    <property type="evidence" value="ECO:0007669"/>
    <property type="project" value="UniProtKB-EC"/>
</dbReference>
<keyword evidence="9 11" id="KW-1208">Phospholipid metabolism</keyword>
<dbReference type="EC" id="2.7.8.5" evidence="11"/>
<evidence type="ECO:0000256" key="2">
    <source>
        <dbReference type="ARBA" id="ARBA00005042"/>
    </source>
</evidence>
<dbReference type="InterPro" id="IPR001736">
    <property type="entry name" value="PLipase_D/transphosphatidylase"/>
</dbReference>
<feature type="compositionally biased region" description="Low complexity" evidence="12">
    <location>
        <begin position="46"/>
        <end position="64"/>
    </location>
</feature>
<evidence type="ECO:0000256" key="7">
    <source>
        <dbReference type="ARBA" id="ARBA00023098"/>
    </source>
</evidence>
<keyword evidence="7 11" id="KW-0443">Lipid metabolism</keyword>
<keyword evidence="14" id="KW-1185">Reference proteome</keyword>
<comment type="similarity">
    <text evidence="3 11">Belongs to the CDP-alcohol phosphatidyltransferase class-II family.</text>
</comment>
<dbReference type="InterPro" id="IPR025202">
    <property type="entry name" value="PLD-like_dom"/>
</dbReference>
<name>A0A182FAH0_ANOAL</name>